<dbReference type="EMBL" id="GL448783">
    <property type="protein sequence ID" value="EFN83864.1"/>
    <property type="molecule type" value="Genomic_DNA"/>
</dbReference>
<dbReference type="InParanoid" id="E2BKE0"/>
<evidence type="ECO:0000313" key="2">
    <source>
        <dbReference type="Proteomes" id="UP000008237"/>
    </source>
</evidence>
<gene>
    <name evidence="1" type="ORF">EAI_15747</name>
</gene>
<reference evidence="1 2" key="1">
    <citation type="journal article" date="2010" name="Science">
        <title>Genomic comparison of the ants Camponotus floridanus and Harpegnathos saltator.</title>
        <authorList>
            <person name="Bonasio R."/>
            <person name="Zhang G."/>
            <person name="Ye C."/>
            <person name="Mutti N.S."/>
            <person name="Fang X."/>
            <person name="Qin N."/>
            <person name="Donahue G."/>
            <person name="Yang P."/>
            <person name="Li Q."/>
            <person name="Li C."/>
            <person name="Zhang P."/>
            <person name="Huang Z."/>
            <person name="Berger S.L."/>
            <person name="Reinberg D."/>
            <person name="Wang J."/>
            <person name="Liebig J."/>
        </authorList>
    </citation>
    <scope>NUCLEOTIDE SEQUENCE [LARGE SCALE GENOMIC DNA]</scope>
    <source>
        <strain evidence="1 2">R22 G/1</strain>
    </source>
</reference>
<protein>
    <submittedName>
        <fullName evidence="1">Uncharacterized protein</fullName>
    </submittedName>
</protein>
<evidence type="ECO:0000313" key="1">
    <source>
        <dbReference type="EMBL" id="EFN83864.1"/>
    </source>
</evidence>
<keyword evidence="2" id="KW-1185">Reference proteome</keyword>
<organism evidence="2">
    <name type="scientific">Harpegnathos saltator</name>
    <name type="common">Jerdon's jumping ant</name>
    <dbReference type="NCBI Taxonomy" id="610380"/>
    <lineage>
        <taxon>Eukaryota</taxon>
        <taxon>Metazoa</taxon>
        <taxon>Ecdysozoa</taxon>
        <taxon>Arthropoda</taxon>
        <taxon>Hexapoda</taxon>
        <taxon>Insecta</taxon>
        <taxon>Pterygota</taxon>
        <taxon>Neoptera</taxon>
        <taxon>Endopterygota</taxon>
        <taxon>Hymenoptera</taxon>
        <taxon>Apocrita</taxon>
        <taxon>Aculeata</taxon>
        <taxon>Formicoidea</taxon>
        <taxon>Formicidae</taxon>
        <taxon>Ponerinae</taxon>
        <taxon>Ponerini</taxon>
        <taxon>Harpegnathos</taxon>
    </lineage>
</organism>
<feature type="non-terminal residue" evidence="1">
    <location>
        <position position="1"/>
    </location>
</feature>
<dbReference type="Proteomes" id="UP000008237">
    <property type="component" value="Unassembled WGS sequence"/>
</dbReference>
<sequence length="24" mass="2756">GSWRLLHDNGPSHRSSIVTDFFAR</sequence>
<dbReference type="AlphaFoldDB" id="E2BKE0"/>
<accession>E2BKE0</accession>
<name>E2BKE0_HARSA</name>
<feature type="non-terminal residue" evidence="1">
    <location>
        <position position="24"/>
    </location>
</feature>
<proteinExistence type="predicted"/>